<keyword evidence="1" id="KW-0472">Membrane</keyword>
<feature type="transmembrane region" description="Helical" evidence="1">
    <location>
        <begin position="132"/>
        <end position="154"/>
    </location>
</feature>
<protein>
    <submittedName>
        <fullName evidence="2">HXXEE domain-containing protein</fullName>
    </submittedName>
</protein>
<sequence length="168" mass="17794">MSLIAIGWLFTLGALLHNAEEALLLPAWSQHAGRFYKPVTAQVFRTAVIILSALFVTVTVAASVSRPGSIAAYLMAGYALAMVLNVFAPHVLATVATRRYMPGTATAVLLNLPLGLLYLSRTLAEAHVTLPTFYWAGPAVVLGMLALLPGLFAVGRRLHAAINRAGAT</sequence>
<reference evidence="3" key="1">
    <citation type="journal article" date="2019" name="Int. J. Syst. Evol. Microbiol.">
        <title>The Global Catalogue of Microorganisms (GCM) 10K type strain sequencing project: providing services to taxonomists for standard genome sequencing and annotation.</title>
        <authorList>
            <consortium name="The Broad Institute Genomics Platform"/>
            <consortium name="The Broad Institute Genome Sequencing Center for Infectious Disease"/>
            <person name="Wu L."/>
            <person name="Ma J."/>
        </authorList>
    </citation>
    <scope>NUCLEOTIDE SEQUENCE [LARGE SCALE GENOMIC DNA]</scope>
    <source>
        <strain evidence="3">KACC 12822</strain>
    </source>
</reference>
<organism evidence="2 3">
    <name type="scientific">Rhodanobacter ginsenosidimutans</name>
    <dbReference type="NCBI Taxonomy" id="490571"/>
    <lineage>
        <taxon>Bacteria</taxon>
        <taxon>Pseudomonadati</taxon>
        <taxon>Pseudomonadota</taxon>
        <taxon>Gammaproteobacteria</taxon>
        <taxon>Lysobacterales</taxon>
        <taxon>Rhodanobacteraceae</taxon>
        <taxon>Rhodanobacter</taxon>
    </lineage>
</organism>
<keyword evidence="1" id="KW-1133">Transmembrane helix</keyword>
<gene>
    <name evidence="2" type="ORF">ACFPK0_16290</name>
</gene>
<dbReference type="RefSeq" id="WP_377342230.1">
    <property type="nucleotide sequence ID" value="NZ_JALBWS010000007.1"/>
</dbReference>
<comment type="caution">
    <text evidence="2">The sequence shown here is derived from an EMBL/GenBank/DDBJ whole genome shotgun (WGS) entry which is preliminary data.</text>
</comment>
<feature type="transmembrane region" description="Helical" evidence="1">
    <location>
        <begin position="43"/>
        <end position="63"/>
    </location>
</feature>
<evidence type="ECO:0000256" key="1">
    <source>
        <dbReference type="SAM" id="Phobius"/>
    </source>
</evidence>
<dbReference type="InterPro" id="IPR025671">
    <property type="entry name" value="HXXEE"/>
</dbReference>
<dbReference type="EMBL" id="JBHSMM010000007">
    <property type="protein sequence ID" value="MFC5441573.1"/>
    <property type="molecule type" value="Genomic_DNA"/>
</dbReference>
<feature type="transmembrane region" description="Helical" evidence="1">
    <location>
        <begin position="100"/>
        <end position="120"/>
    </location>
</feature>
<accession>A0ABW0JZS8</accession>
<evidence type="ECO:0000313" key="2">
    <source>
        <dbReference type="EMBL" id="MFC5441573.1"/>
    </source>
</evidence>
<feature type="transmembrane region" description="Helical" evidence="1">
    <location>
        <begin position="70"/>
        <end position="88"/>
    </location>
</feature>
<evidence type="ECO:0000313" key="3">
    <source>
        <dbReference type="Proteomes" id="UP001596018"/>
    </source>
</evidence>
<dbReference type="Proteomes" id="UP001596018">
    <property type="component" value="Unassembled WGS sequence"/>
</dbReference>
<keyword evidence="1" id="KW-0812">Transmembrane</keyword>
<dbReference type="Pfam" id="PF13787">
    <property type="entry name" value="HXXEE"/>
    <property type="match status" value="1"/>
</dbReference>
<proteinExistence type="predicted"/>
<keyword evidence="3" id="KW-1185">Reference proteome</keyword>
<name>A0ABW0JZS8_9GAMM</name>